<keyword evidence="2" id="KW-0812">Transmembrane</keyword>
<keyword evidence="4" id="KW-1185">Reference proteome</keyword>
<feature type="compositionally biased region" description="Low complexity" evidence="1">
    <location>
        <begin position="169"/>
        <end position="178"/>
    </location>
</feature>
<keyword evidence="2" id="KW-1133">Transmembrane helix</keyword>
<feature type="region of interest" description="Disordered" evidence="1">
    <location>
        <begin position="169"/>
        <end position="205"/>
    </location>
</feature>
<evidence type="ECO:0000313" key="3">
    <source>
        <dbReference type="EMBL" id="OFH98036.1"/>
    </source>
</evidence>
<evidence type="ECO:0000313" key="4">
    <source>
        <dbReference type="Proteomes" id="UP000175744"/>
    </source>
</evidence>
<dbReference type="RefSeq" id="WP_070111372.1">
    <property type="nucleotide sequence ID" value="NZ_LZFO01000064.1"/>
</dbReference>
<organism evidence="3 4">
    <name type="scientific">Clostridium acetireducens DSM 10703</name>
    <dbReference type="NCBI Taxonomy" id="1121290"/>
    <lineage>
        <taxon>Bacteria</taxon>
        <taxon>Bacillati</taxon>
        <taxon>Bacillota</taxon>
        <taxon>Clostridia</taxon>
        <taxon>Eubacteriales</taxon>
        <taxon>Clostridiaceae</taxon>
        <taxon>Clostridium</taxon>
    </lineage>
</organism>
<name>A0A1E8EVM3_9CLOT</name>
<keyword evidence="2" id="KW-0472">Membrane</keyword>
<reference evidence="3 4" key="1">
    <citation type="submission" date="2016-06" db="EMBL/GenBank/DDBJ databases">
        <title>Genome sequence of Clostridium acetireducens DSM 10703.</title>
        <authorList>
            <person name="Poehlein A."/>
            <person name="Fluechter S."/>
            <person name="Duerre P."/>
            <person name="Daniel R."/>
        </authorList>
    </citation>
    <scope>NUCLEOTIDE SEQUENCE [LARGE SCALE GENOMIC DNA]</scope>
    <source>
        <strain evidence="3 4">DSM 10703</strain>
    </source>
</reference>
<dbReference type="Proteomes" id="UP000175744">
    <property type="component" value="Unassembled WGS sequence"/>
</dbReference>
<feature type="compositionally biased region" description="Low complexity" evidence="1">
    <location>
        <begin position="192"/>
        <end position="205"/>
    </location>
</feature>
<dbReference type="OrthoDB" id="1937281at2"/>
<evidence type="ECO:0000256" key="1">
    <source>
        <dbReference type="SAM" id="MobiDB-lite"/>
    </source>
</evidence>
<protein>
    <submittedName>
        <fullName evidence="3">Uncharacterized protein</fullName>
    </submittedName>
</protein>
<dbReference type="EMBL" id="LZFO01000064">
    <property type="protein sequence ID" value="OFH98036.1"/>
    <property type="molecule type" value="Genomic_DNA"/>
</dbReference>
<comment type="caution">
    <text evidence="3">The sequence shown here is derived from an EMBL/GenBank/DDBJ whole genome shotgun (WGS) entry which is preliminary data.</text>
</comment>
<feature type="transmembrane region" description="Helical" evidence="2">
    <location>
        <begin position="6"/>
        <end position="23"/>
    </location>
</feature>
<accession>A0A1E8EVM3</accession>
<sequence>MNKKIISIGLAVIFTILGISFYNSKKASKNTSLNKNTINNEIKTKLKKDFYVKSAFADVDLDMIIEDKATKDSDKNGDYIFITFSSQIFDDKKSDNKTVLDIKNYKLDNKELPKGSAISKKFINEIIIKLPDGYLKGVNSPHKLEISKNLKDKYSNNIKGNLSLNLPYSYNKNSNSNNRTTKKTEQKNADVKNNSNNDSSNKIISNSKDIPNYSIKLGKAIPFTTIVLVELETPHPENYKITVSNTELKQKKNKEGKLVFVSAIKRELNLEDVQNSIKIEIKK</sequence>
<dbReference type="AlphaFoldDB" id="A0A1E8EVM3"/>
<evidence type="ECO:0000256" key="2">
    <source>
        <dbReference type="SAM" id="Phobius"/>
    </source>
</evidence>
<proteinExistence type="predicted"/>
<gene>
    <name evidence="3" type="ORF">CLOACE_22790</name>
</gene>